<dbReference type="GO" id="GO:0071555">
    <property type="term" value="P:cell wall organization"/>
    <property type="evidence" value="ECO:0007669"/>
    <property type="project" value="UniProtKB-KW"/>
</dbReference>
<sequence length="268" mass="29748">MEELMSKGMRYAKQALLSGCSAGGLSAIIHCDEFRALFQAGTKVKCLSDAGLFLDVADIAGVRVLKSMYAGVVTLQGVAENLPQSCSSIMDPTLCFFPQNLINHIQTPIFLLNSAYDQWQLVESLVPRTADPTGIWNSCKRNHTDCSEEQITVLQGFRNQMLNAVQLFSMSWQNGLFINSCFAHCQSENQYTWFANDSPVLKSKRIAEAVGDWFFDRFAFKAIGCPYPCDTSCLQQGGGNNRHSLFFISLFVIISAMVFITDEYSCGC</sequence>
<protein>
    <recommendedName>
        <fullName evidence="5">Pectin acetylesterase</fullName>
        <ecNumber evidence="5">3.1.1.-</ecNumber>
    </recommendedName>
</protein>
<comment type="similarity">
    <text evidence="3 5">Belongs to the pectinacetylesterase family.</text>
</comment>
<accession>A0A1D1YR79</accession>
<dbReference type="GO" id="GO:0052793">
    <property type="term" value="F:pectin acetylesterase activity"/>
    <property type="evidence" value="ECO:0007669"/>
    <property type="project" value="TreeGrafter"/>
</dbReference>
<dbReference type="EC" id="3.1.1.-" evidence="5"/>
<evidence type="ECO:0000256" key="5">
    <source>
        <dbReference type="RuleBase" id="RU363114"/>
    </source>
</evidence>
<comment type="function">
    <text evidence="1 5">Hydrolyzes acetyl esters in homogalacturonan regions of pectin. In type I primary cell wall, galacturonic acid residues of pectin can be acetylated at the O-2 and O-3 positions. Decreasing the degree of acetylation of pectin gels in vitro alters their physical properties.</text>
</comment>
<dbReference type="AlphaFoldDB" id="A0A1D1YR79"/>
<proteinExistence type="inferred from homology"/>
<evidence type="ECO:0000313" key="7">
    <source>
        <dbReference type="EMBL" id="JAT57150.1"/>
    </source>
</evidence>
<dbReference type="GO" id="GO:0009505">
    <property type="term" value="C:plant-type cell wall"/>
    <property type="evidence" value="ECO:0007669"/>
    <property type="project" value="TreeGrafter"/>
</dbReference>
<dbReference type="PANTHER" id="PTHR21562">
    <property type="entry name" value="NOTUM-RELATED"/>
    <property type="match status" value="1"/>
</dbReference>
<keyword evidence="5" id="KW-0378">Hydrolase</keyword>
<name>A0A1D1YR79_9ARAE</name>
<keyword evidence="4 5" id="KW-0134">Cell wall</keyword>
<keyword evidence="5" id="KW-0961">Cell wall biogenesis/degradation</keyword>
<evidence type="ECO:0000256" key="2">
    <source>
        <dbReference type="ARBA" id="ARBA00004191"/>
    </source>
</evidence>
<organism evidence="7">
    <name type="scientific">Anthurium amnicola</name>
    <dbReference type="NCBI Taxonomy" id="1678845"/>
    <lineage>
        <taxon>Eukaryota</taxon>
        <taxon>Viridiplantae</taxon>
        <taxon>Streptophyta</taxon>
        <taxon>Embryophyta</taxon>
        <taxon>Tracheophyta</taxon>
        <taxon>Spermatophyta</taxon>
        <taxon>Magnoliopsida</taxon>
        <taxon>Liliopsida</taxon>
        <taxon>Araceae</taxon>
        <taxon>Pothoideae</taxon>
        <taxon>Potheae</taxon>
        <taxon>Anthurium</taxon>
    </lineage>
</organism>
<gene>
    <name evidence="7" type="primary">Notum_30</name>
    <name evidence="7" type="ORF">g.81383</name>
</gene>
<dbReference type="EMBL" id="GDJX01010786">
    <property type="protein sequence ID" value="JAT57150.1"/>
    <property type="molecule type" value="Transcribed_RNA"/>
</dbReference>
<evidence type="ECO:0000256" key="4">
    <source>
        <dbReference type="ARBA" id="ARBA00022512"/>
    </source>
</evidence>
<keyword evidence="6" id="KW-0472">Membrane</keyword>
<dbReference type="PANTHER" id="PTHR21562:SF5">
    <property type="entry name" value="PECTIN ACETYLESTERASE 12"/>
    <property type="match status" value="1"/>
</dbReference>
<feature type="transmembrane region" description="Helical" evidence="6">
    <location>
        <begin position="243"/>
        <end position="261"/>
    </location>
</feature>
<keyword evidence="5" id="KW-0964">Secreted</keyword>
<evidence type="ECO:0000256" key="1">
    <source>
        <dbReference type="ARBA" id="ARBA00003534"/>
    </source>
</evidence>
<dbReference type="Pfam" id="PF03283">
    <property type="entry name" value="PAE"/>
    <property type="match status" value="1"/>
</dbReference>
<keyword evidence="6" id="KW-1133">Transmembrane helix</keyword>
<reference evidence="7" key="1">
    <citation type="submission" date="2015-07" db="EMBL/GenBank/DDBJ databases">
        <title>Transcriptome Assembly of Anthurium amnicola.</title>
        <authorList>
            <person name="Suzuki J."/>
        </authorList>
    </citation>
    <scope>NUCLEOTIDE SEQUENCE</scope>
</reference>
<comment type="subcellular location">
    <subcellularLocation>
        <location evidence="2 5">Secreted</location>
        <location evidence="2 5">Cell wall</location>
    </subcellularLocation>
</comment>
<dbReference type="InterPro" id="IPR004963">
    <property type="entry name" value="PAE/NOTUM"/>
</dbReference>
<evidence type="ECO:0000256" key="3">
    <source>
        <dbReference type="ARBA" id="ARBA00005784"/>
    </source>
</evidence>
<evidence type="ECO:0000256" key="6">
    <source>
        <dbReference type="SAM" id="Phobius"/>
    </source>
</evidence>
<keyword evidence="6" id="KW-0812">Transmembrane</keyword>